<dbReference type="Pfam" id="PF14550">
    <property type="entry name" value="Peptidase_S78_2"/>
    <property type="match status" value="1"/>
</dbReference>
<feature type="domain" description="Phage-like element PBSX protein XkdF" evidence="1">
    <location>
        <begin position="51"/>
        <end position="141"/>
    </location>
</feature>
<dbReference type="Proteomes" id="UP000373269">
    <property type="component" value="Plasmid unnamed"/>
</dbReference>
<name>A0ABX6DLM6_9BACI</name>
<dbReference type="InterPro" id="IPR027924">
    <property type="entry name" value="XkdF"/>
</dbReference>
<keyword evidence="2" id="KW-0614">Plasmid</keyword>
<reference evidence="2 3" key="1">
    <citation type="submission" date="2019-11" db="EMBL/GenBank/DDBJ databases">
        <title>Whole Genome Sequencing and Comparative Genomic Analyses of Lysinibacillus pakistanensis LZH-9, a Halotolerant Strain with Excellent COD Removal Capability.</title>
        <authorList>
            <person name="Zhou H."/>
        </authorList>
    </citation>
    <scope>NUCLEOTIDE SEQUENCE [LARGE SCALE GENOMIC DNA]</scope>
    <source>
        <strain evidence="2 3">LZH-9</strain>
        <plasmid evidence="2 3">unnamed</plasmid>
    </source>
</reference>
<organism evidence="2 3">
    <name type="scientific">Lysinibacillus pakistanensis</name>
    <dbReference type="NCBI Taxonomy" id="759811"/>
    <lineage>
        <taxon>Bacteria</taxon>
        <taxon>Bacillati</taxon>
        <taxon>Bacillota</taxon>
        <taxon>Bacilli</taxon>
        <taxon>Bacillales</taxon>
        <taxon>Bacillaceae</taxon>
        <taxon>Lysinibacillus</taxon>
    </lineage>
</organism>
<protein>
    <recommendedName>
        <fullName evidence="1">Phage-like element PBSX protein XkdF domain-containing protein</fullName>
    </recommendedName>
</protein>
<evidence type="ECO:0000259" key="1">
    <source>
        <dbReference type="Pfam" id="PF14550"/>
    </source>
</evidence>
<keyword evidence="3" id="KW-1185">Reference proteome</keyword>
<geneLocation type="plasmid" evidence="2 3">
    <name>unnamed</name>
</geneLocation>
<evidence type="ECO:0000313" key="2">
    <source>
        <dbReference type="EMBL" id="QGG54059.1"/>
    </source>
</evidence>
<dbReference type="EMBL" id="CP045836">
    <property type="protein sequence ID" value="QGG54059.1"/>
    <property type="molecule type" value="Genomic_DNA"/>
</dbReference>
<dbReference type="RefSeq" id="WP_369596000.1">
    <property type="nucleotide sequence ID" value="NZ_CP045836.1"/>
</dbReference>
<accession>A0ABX6DLM6</accession>
<proteinExistence type="predicted"/>
<gene>
    <name evidence="2" type="ORF">GDS87_24375</name>
</gene>
<evidence type="ECO:0000313" key="3">
    <source>
        <dbReference type="Proteomes" id="UP000373269"/>
    </source>
</evidence>
<sequence>MSKHDQDETIQLQVADEERRIAVGYALIPEKRIYRKMQPKGFDEPVEFNIYFTKETIAKTQELYMRNLNANNATVDHEKPVQDCTVIESWITEDTKHDKINLFNVEPIMGGWAVMMKINNDEVWNDVKAGEYKGFSIEGLYKGFENLKLEEEVKELTDDEKIQQIIKILEDGNN</sequence>